<protein>
    <recommendedName>
        <fullName evidence="1">F-box domain-containing protein</fullName>
    </recommendedName>
</protein>
<dbReference type="InterPro" id="IPR036047">
    <property type="entry name" value="F-box-like_dom_sf"/>
</dbReference>
<dbReference type="AlphaFoldDB" id="A0A0C2SXA4"/>
<organism evidence="2 3">
    <name type="scientific">Amanita muscaria (strain Koide BX008)</name>
    <dbReference type="NCBI Taxonomy" id="946122"/>
    <lineage>
        <taxon>Eukaryota</taxon>
        <taxon>Fungi</taxon>
        <taxon>Dikarya</taxon>
        <taxon>Basidiomycota</taxon>
        <taxon>Agaricomycotina</taxon>
        <taxon>Agaricomycetes</taxon>
        <taxon>Agaricomycetidae</taxon>
        <taxon>Agaricales</taxon>
        <taxon>Pluteineae</taxon>
        <taxon>Amanitaceae</taxon>
        <taxon>Amanita</taxon>
    </lineage>
</organism>
<dbReference type="OrthoDB" id="2979537at2759"/>
<dbReference type="Gene3D" id="3.80.10.10">
    <property type="entry name" value="Ribonuclease Inhibitor"/>
    <property type="match status" value="1"/>
</dbReference>
<dbReference type="HOGENOM" id="CLU_628464_0_0_1"/>
<dbReference type="EMBL" id="KN818330">
    <property type="protein sequence ID" value="KIL58769.1"/>
    <property type="molecule type" value="Genomic_DNA"/>
</dbReference>
<dbReference type="Pfam" id="PF12937">
    <property type="entry name" value="F-box-like"/>
    <property type="match status" value="1"/>
</dbReference>
<evidence type="ECO:0000313" key="2">
    <source>
        <dbReference type="EMBL" id="KIL58769.1"/>
    </source>
</evidence>
<dbReference type="Gene3D" id="1.20.1280.50">
    <property type="match status" value="1"/>
</dbReference>
<dbReference type="InParanoid" id="A0A0C2SXA4"/>
<dbReference type="InterPro" id="IPR001810">
    <property type="entry name" value="F-box_dom"/>
</dbReference>
<dbReference type="STRING" id="946122.A0A0C2SXA4"/>
<sequence length="436" mass="49166">MSHSPLDLKVFIRAMPGGPISPTSLCFIDMLPTEILCMIFDYFSHLTSSGRGQIPPIVLLSHISRHWRHVALGAPNLWDRLDIYNFRQPQVLRDFLSRSHNRSLIIRIDIPQTVFWSGDDIPEFDDSCRALVEQLPRIRSLSITARNLTLRKLTDKVMVGVALPHLQHLELVSCVDSAVMTMGPFRFDPRVFTSLRVEHTAIQVKDGRCLSGLQNLVYSNAPLSYLNERQIPSIAYPAVHANWYTDLPPPSLHGLADLRIHAPLLHPVPGPPPNNPVIPPPPFAPSFRTNVLQCVTLSSLSLSKMAYRAPANSDAIARFFHIISMAELTELHLIDVRDQAIEGFLWALNVHHCRFPTLRVLKLTDVPVEDIVQFREVIGLENFIDLFANAFPSLSEVHLAKLDPSPLVEMLNHFIIWPMLRQVVHDGEILLSVGFP</sequence>
<feature type="domain" description="F-box" evidence="1">
    <location>
        <begin position="29"/>
        <end position="83"/>
    </location>
</feature>
<dbReference type="SUPFAM" id="SSF81383">
    <property type="entry name" value="F-box domain"/>
    <property type="match status" value="1"/>
</dbReference>
<reference evidence="2 3" key="1">
    <citation type="submission" date="2014-04" db="EMBL/GenBank/DDBJ databases">
        <title>Evolutionary Origins and Diversification of the Mycorrhizal Mutualists.</title>
        <authorList>
            <consortium name="DOE Joint Genome Institute"/>
            <consortium name="Mycorrhizal Genomics Consortium"/>
            <person name="Kohler A."/>
            <person name="Kuo A."/>
            <person name="Nagy L.G."/>
            <person name="Floudas D."/>
            <person name="Copeland A."/>
            <person name="Barry K.W."/>
            <person name="Cichocki N."/>
            <person name="Veneault-Fourrey C."/>
            <person name="LaButti K."/>
            <person name="Lindquist E.A."/>
            <person name="Lipzen A."/>
            <person name="Lundell T."/>
            <person name="Morin E."/>
            <person name="Murat C."/>
            <person name="Riley R."/>
            <person name="Ohm R."/>
            <person name="Sun H."/>
            <person name="Tunlid A."/>
            <person name="Henrissat B."/>
            <person name="Grigoriev I.V."/>
            <person name="Hibbett D.S."/>
            <person name="Martin F."/>
        </authorList>
    </citation>
    <scope>NUCLEOTIDE SEQUENCE [LARGE SCALE GENOMIC DNA]</scope>
    <source>
        <strain evidence="2 3">Koide BX008</strain>
    </source>
</reference>
<evidence type="ECO:0000259" key="1">
    <source>
        <dbReference type="Pfam" id="PF12937"/>
    </source>
</evidence>
<proteinExistence type="predicted"/>
<dbReference type="InterPro" id="IPR032675">
    <property type="entry name" value="LRR_dom_sf"/>
</dbReference>
<dbReference type="SUPFAM" id="SSF52047">
    <property type="entry name" value="RNI-like"/>
    <property type="match status" value="1"/>
</dbReference>
<keyword evidence="3" id="KW-1185">Reference proteome</keyword>
<name>A0A0C2SXA4_AMAMK</name>
<accession>A0A0C2SXA4</accession>
<dbReference type="Proteomes" id="UP000054549">
    <property type="component" value="Unassembled WGS sequence"/>
</dbReference>
<gene>
    <name evidence="2" type="ORF">M378DRAFT_188166</name>
</gene>
<evidence type="ECO:0000313" key="3">
    <source>
        <dbReference type="Proteomes" id="UP000054549"/>
    </source>
</evidence>